<dbReference type="AlphaFoldDB" id="A0A1I6A671"/>
<feature type="chain" id="PRO_5017233182" evidence="4">
    <location>
        <begin position="25"/>
        <end position="434"/>
    </location>
</feature>
<sequence length="434" mass="47207">MMKRTLIATGVAAGLLALPGLSVAQGGGFVEDAKANLSLRNLYYDGDYKNATGAPSDREWGQGFMLRFNSGYTQGPVGLGLDVFARAGLRLDSGGKRGDADASRQPGTMFPLEDDNSAVSEFSQIDFAAKAKVSATEIKAGRGFEPALPILTRNDGRLLPQTYSGVMVTSDEIDNLTLRAGQFDEASSRSWSHYDGLRIAGGTERVNKFQYAGGDAQLGDNLVASYYFAKLKDYYKQHYLGAVHTLPLGEGKLVTDLRYFDSNSTGANRSGEAGYGAAGVFNDGEVDNQAMSALFTYHRSNHSLGLGYQAMRGDSNFAFVNNGDGATAYLITDSQIGKFERAGEKTWVGQYGYNFADYVPGLSFSAKYLRGSDIDTLGNTGDREWERDLRLDYKVQSGVLKDLGVSLRHASLRSDVARDEDQLRVYLTYNFVLL</sequence>
<dbReference type="Pfam" id="PF03573">
    <property type="entry name" value="OprD"/>
    <property type="match status" value="1"/>
</dbReference>
<dbReference type="EMBL" id="FOYD01000001">
    <property type="protein sequence ID" value="SFQ64027.1"/>
    <property type="molecule type" value="Genomic_DNA"/>
</dbReference>
<proteinExistence type="inferred from homology"/>
<dbReference type="Proteomes" id="UP000242815">
    <property type="component" value="Unassembled WGS sequence"/>
</dbReference>
<dbReference type="PANTHER" id="PTHR34596">
    <property type="entry name" value="CHITOPORIN"/>
    <property type="match status" value="1"/>
</dbReference>
<dbReference type="GO" id="GO:0015288">
    <property type="term" value="F:porin activity"/>
    <property type="evidence" value="ECO:0007669"/>
    <property type="project" value="TreeGrafter"/>
</dbReference>
<protein>
    <submittedName>
        <fullName evidence="5">Outer membrane porin, OprD family</fullName>
    </submittedName>
</protein>
<feature type="signal peptide" evidence="4">
    <location>
        <begin position="1"/>
        <end position="24"/>
    </location>
</feature>
<dbReference type="STRING" id="1002526.SAMN05216578_101604"/>
<evidence type="ECO:0000256" key="3">
    <source>
        <dbReference type="ARBA" id="ARBA00022729"/>
    </source>
</evidence>
<dbReference type="Gene3D" id="2.40.160.10">
    <property type="entry name" value="Porin"/>
    <property type="match status" value="1"/>
</dbReference>
<dbReference type="InterPro" id="IPR005318">
    <property type="entry name" value="OM_porin_bac"/>
</dbReference>
<keyword evidence="3 4" id="KW-0732">Signal</keyword>
<evidence type="ECO:0000313" key="6">
    <source>
        <dbReference type="Proteomes" id="UP000242815"/>
    </source>
</evidence>
<dbReference type="GO" id="GO:0016020">
    <property type="term" value="C:membrane"/>
    <property type="evidence" value="ECO:0007669"/>
    <property type="project" value="InterPro"/>
</dbReference>
<keyword evidence="2" id="KW-0813">Transport</keyword>
<evidence type="ECO:0000256" key="4">
    <source>
        <dbReference type="SAM" id="SignalP"/>
    </source>
</evidence>
<dbReference type="PANTHER" id="PTHR34596:SF2">
    <property type="entry name" value="CHITOPORIN"/>
    <property type="match status" value="1"/>
</dbReference>
<evidence type="ECO:0000256" key="2">
    <source>
        <dbReference type="ARBA" id="ARBA00022448"/>
    </source>
</evidence>
<name>A0A1I6A671_9GAMM</name>
<evidence type="ECO:0000313" key="5">
    <source>
        <dbReference type="EMBL" id="SFQ64027.1"/>
    </source>
</evidence>
<dbReference type="InterPro" id="IPR023614">
    <property type="entry name" value="Porin_dom_sf"/>
</dbReference>
<organism evidence="5 6">
    <name type="scientific">Halopseudomonas formosensis</name>
    <dbReference type="NCBI Taxonomy" id="1002526"/>
    <lineage>
        <taxon>Bacteria</taxon>
        <taxon>Pseudomonadati</taxon>
        <taxon>Pseudomonadota</taxon>
        <taxon>Gammaproteobacteria</taxon>
        <taxon>Pseudomonadales</taxon>
        <taxon>Pseudomonadaceae</taxon>
        <taxon>Halopseudomonas</taxon>
    </lineage>
</organism>
<gene>
    <name evidence="5" type="ORF">SAMN05216578_101604</name>
</gene>
<evidence type="ECO:0000256" key="1">
    <source>
        <dbReference type="ARBA" id="ARBA00009075"/>
    </source>
</evidence>
<reference evidence="5 6" key="1">
    <citation type="submission" date="2016-10" db="EMBL/GenBank/DDBJ databases">
        <authorList>
            <person name="de Groot N.N."/>
        </authorList>
    </citation>
    <scope>NUCLEOTIDE SEQUENCE [LARGE SCALE GENOMIC DNA]</scope>
    <source>
        <strain evidence="5 6">JCM 18415</strain>
    </source>
</reference>
<comment type="similarity">
    <text evidence="1">Belongs to the outer membrane porin (Opr) (TC 1.B.25) family.</text>
</comment>
<accession>A0A1I6A671</accession>